<evidence type="ECO:0000256" key="11">
    <source>
        <dbReference type="SAM" id="MobiDB-lite"/>
    </source>
</evidence>
<dbReference type="GO" id="GO:0004521">
    <property type="term" value="F:RNA endonuclease activity"/>
    <property type="evidence" value="ECO:0007669"/>
    <property type="project" value="TreeGrafter"/>
</dbReference>
<dbReference type="InterPro" id="IPR040546">
    <property type="entry name" value="Rege-1_UBA-like"/>
</dbReference>
<reference evidence="13" key="1">
    <citation type="submission" date="2020-11" db="EMBL/GenBank/DDBJ databases">
        <authorList>
            <person name="Tran Van P."/>
        </authorList>
    </citation>
    <scope>NUCLEOTIDE SEQUENCE</scope>
</reference>
<dbReference type="Pfam" id="PF11977">
    <property type="entry name" value="RNase_Zc3h12a"/>
    <property type="match status" value="1"/>
</dbReference>
<dbReference type="CDD" id="cd18729">
    <property type="entry name" value="PIN_Zc3h12-like"/>
    <property type="match status" value="1"/>
</dbReference>
<dbReference type="InterPro" id="IPR000571">
    <property type="entry name" value="Znf_CCCH"/>
</dbReference>
<feature type="compositionally biased region" description="Basic and acidic residues" evidence="11">
    <location>
        <begin position="22"/>
        <end position="32"/>
    </location>
</feature>
<feature type="compositionally biased region" description="Low complexity" evidence="11">
    <location>
        <begin position="579"/>
        <end position="594"/>
    </location>
</feature>
<sequence length="735" mass="81991">MDSNDSIGTTTAITSGSANWTSDEKPLRRLLESEDSSYDSDYENNDADQQSSTVAKSGFSGGHHDEVSRTASDTLGQEYDEYVTTSPMPQPTLLDLIICDPNYIKSVEFALKLGYSETQVQIALMKLGPSAGQNELLAELIKLGSGNTGGGSNISVFSGLGKTLVSSLINDTISDEDNDSLNLRPIVIDGSNVAVSHGNKVCFSCMGIKICVEWFQARGHREIIVFVPMWRKEVARPDAPIKDQEILSQLEAERLLVFTPSRNVGGRRMVCYDDRYILKLAAQNDGIVVSNDNYRDLTNENPEYKKVVEERLLMYSFVNDRFMPPDDPLGRHGPSLNNFLRKRPKPPDVLPPPCPYGKKCTYGNKCKYYHPERGNQPHKSVTERLAEQAKIQIQEMKMRGKSRESSPGDSKLKITHSLPLQMSGEMSRKKEPLSRTKSVIPSKSLPLEDDHNMFTTQPFVRHMFPDKSHNSERKSTENLHPKLQRQLTLNPNYDPRLQALQHNLIHNRSDRSSGVCAPIGTKQNRLSGGDSHQQLRRMGSDGPTLANMQRQNLLYVPNTQYQTAQSQDSLHTLVTRNASAPDSSSNWPSSCSPSMGRLNSTSDTRLNMTPPPAPFPNQIWSTSSGGLIVPPVPSSPWNRSDNSSQYHHNSMSAAPVRPSSVPLHEFKAAIHQPQALRPMRPVSPNLQNDSRRKLYYHLSSIFPKDQVRTAMELCPEETNPQNICAAIIALFPKKC</sequence>
<dbReference type="GO" id="GO:0016787">
    <property type="term" value="F:hydrolase activity"/>
    <property type="evidence" value="ECO:0007669"/>
    <property type="project" value="UniProtKB-KW"/>
</dbReference>
<dbReference type="GO" id="GO:0005634">
    <property type="term" value="C:nucleus"/>
    <property type="evidence" value="ECO:0007669"/>
    <property type="project" value="TreeGrafter"/>
</dbReference>
<gene>
    <name evidence="13" type="ORF">OSB1V03_LOCUS1240</name>
</gene>
<keyword evidence="5" id="KW-0255">Endonuclease</keyword>
<evidence type="ECO:0000256" key="5">
    <source>
        <dbReference type="ARBA" id="ARBA00022759"/>
    </source>
</evidence>
<feature type="zinc finger region" description="C3H1-type" evidence="10">
    <location>
        <begin position="348"/>
        <end position="373"/>
    </location>
</feature>
<evidence type="ECO:0000256" key="3">
    <source>
        <dbReference type="ARBA" id="ARBA00022722"/>
    </source>
</evidence>
<dbReference type="InterPro" id="IPR021869">
    <property type="entry name" value="RNase_Zc3h12_NYN"/>
</dbReference>
<evidence type="ECO:0000259" key="12">
    <source>
        <dbReference type="PROSITE" id="PS50103"/>
    </source>
</evidence>
<feature type="compositionally biased region" description="Polar residues" evidence="11">
    <location>
        <begin position="638"/>
        <end position="652"/>
    </location>
</feature>
<name>A0A7R9KF39_9ACAR</name>
<dbReference type="Gene3D" id="3.40.50.11980">
    <property type="match status" value="1"/>
</dbReference>
<evidence type="ECO:0000256" key="10">
    <source>
        <dbReference type="PROSITE-ProRule" id="PRU00723"/>
    </source>
</evidence>
<evidence type="ECO:0000313" key="14">
    <source>
        <dbReference type="Proteomes" id="UP000759131"/>
    </source>
</evidence>
<keyword evidence="6 10" id="KW-0863">Zinc-finger</keyword>
<dbReference type="EMBL" id="CAJPIZ010000339">
    <property type="protein sequence ID" value="CAG2101189.1"/>
    <property type="molecule type" value="Genomic_DNA"/>
</dbReference>
<comment type="cofactor">
    <cofactor evidence="1">
        <name>Mg(2+)</name>
        <dbReference type="ChEBI" id="CHEBI:18420"/>
    </cofactor>
</comment>
<dbReference type="PANTHER" id="PTHR12876">
    <property type="entry name" value="N4BP1-RELATED"/>
    <property type="match status" value="1"/>
</dbReference>
<feature type="region of interest" description="Disordered" evidence="11">
    <location>
        <begin position="638"/>
        <end position="657"/>
    </location>
</feature>
<keyword evidence="9" id="KW-0460">Magnesium</keyword>
<dbReference type="EMBL" id="OC854914">
    <property type="protein sequence ID" value="CAD7620759.1"/>
    <property type="molecule type" value="Genomic_DNA"/>
</dbReference>
<keyword evidence="8 10" id="KW-0862">Zinc</keyword>
<dbReference type="OrthoDB" id="392925at2759"/>
<evidence type="ECO:0000256" key="2">
    <source>
        <dbReference type="ARBA" id="ARBA00010922"/>
    </source>
</evidence>
<dbReference type="AlphaFoldDB" id="A0A7R9KF39"/>
<evidence type="ECO:0000256" key="7">
    <source>
        <dbReference type="ARBA" id="ARBA00022801"/>
    </source>
</evidence>
<evidence type="ECO:0000256" key="9">
    <source>
        <dbReference type="ARBA" id="ARBA00022842"/>
    </source>
</evidence>
<feature type="domain" description="C3H1-type" evidence="12">
    <location>
        <begin position="348"/>
        <end position="373"/>
    </location>
</feature>
<evidence type="ECO:0000256" key="6">
    <source>
        <dbReference type="ARBA" id="ARBA00022771"/>
    </source>
</evidence>
<dbReference type="GO" id="GO:0008270">
    <property type="term" value="F:zinc ion binding"/>
    <property type="evidence" value="ECO:0007669"/>
    <property type="project" value="UniProtKB-KW"/>
</dbReference>
<accession>A0A7R9KF39</accession>
<evidence type="ECO:0000313" key="13">
    <source>
        <dbReference type="EMBL" id="CAD7620759.1"/>
    </source>
</evidence>
<dbReference type="FunFam" id="3.40.50.11980:FF:000001">
    <property type="entry name" value="ZC3H12A isoform 1"/>
    <property type="match status" value="1"/>
</dbReference>
<keyword evidence="14" id="KW-1185">Reference proteome</keyword>
<evidence type="ECO:0000256" key="8">
    <source>
        <dbReference type="ARBA" id="ARBA00022833"/>
    </source>
</evidence>
<feature type="compositionally biased region" description="Low complexity" evidence="11">
    <location>
        <begin position="1"/>
        <end position="18"/>
    </location>
</feature>
<protein>
    <recommendedName>
        <fullName evidence="12">C3H1-type domain-containing protein</fullName>
    </recommendedName>
</protein>
<feature type="region of interest" description="Disordered" evidence="11">
    <location>
        <begin position="1"/>
        <end position="68"/>
    </location>
</feature>
<evidence type="ECO:0000256" key="4">
    <source>
        <dbReference type="ARBA" id="ARBA00022723"/>
    </source>
</evidence>
<feature type="compositionally biased region" description="Acidic residues" evidence="11">
    <location>
        <begin position="33"/>
        <end position="46"/>
    </location>
</feature>
<proteinExistence type="inferred from homology"/>
<dbReference type="Proteomes" id="UP000759131">
    <property type="component" value="Unassembled WGS sequence"/>
</dbReference>
<comment type="similarity">
    <text evidence="2">Belongs to the ZC3H12 family.</text>
</comment>
<evidence type="ECO:0000256" key="1">
    <source>
        <dbReference type="ARBA" id="ARBA00001946"/>
    </source>
</evidence>
<keyword evidence="7" id="KW-0378">Hydrolase</keyword>
<dbReference type="Pfam" id="PF18039">
    <property type="entry name" value="UBA_6"/>
    <property type="match status" value="1"/>
</dbReference>
<organism evidence="13">
    <name type="scientific">Medioppia subpectinata</name>
    <dbReference type="NCBI Taxonomy" id="1979941"/>
    <lineage>
        <taxon>Eukaryota</taxon>
        <taxon>Metazoa</taxon>
        <taxon>Ecdysozoa</taxon>
        <taxon>Arthropoda</taxon>
        <taxon>Chelicerata</taxon>
        <taxon>Arachnida</taxon>
        <taxon>Acari</taxon>
        <taxon>Acariformes</taxon>
        <taxon>Sarcoptiformes</taxon>
        <taxon>Oribatida</taxon>
        <taxon>Brachypylina</taxon>
        <taxon>Oppioidea</taxon>
        <taxon>Oppiidae</taxon>
        <taxon>Medioppia</taxon>
    </lineage>
</organism>
<dbReference type="GO" id="GO:0003729">
    <property type="term" value="F:mRNA binding"/>
    <property type="evidence" value="ECO:0007669"/>
    <property type="project" value="TreeGrafter"/>
</dbReference>
<keyword evidence="4 10" id="KW-0479">Metal-binding</keyword>
<feature type="region of interest" description="Disordered" evidence="11">
    <location>
        <begin position="577"/>
        <end position="598"/>
    </location>
</feature>
<dbReference type="InterPro" id="IPR051101">
    <property type="entry name" value="ZC3H12/N4BP1_RNase_Reg"/>
</dbReference>
<keyword evidence="3" id="KW-0540">Nuclease</keyword>
<dbReference type="PROSITE" id="PS50103">
    <property type="entry name" value="ZF_C3H1"/>
    <property type="match status" value="1"/>
</dbReference>
<dbReference type="PANTHER" id="PTHR12876:SF35">
    <property type="entry name" value="LD08718P-RELATED"/>
    <property type="match status" value="1"/>
</dbReference>
<dbReference type="GO" id="GO:0036464">
    <property type="term" value="C:cytoplasmic ribonucleoprotein granule"/>
    <property type="evidence" value="ECO:0007669"/>
    <property type="project" value="TreeGrafter"/>
</dbReference>